<dbReference type="GO" id="GO:0008745">
    <property type="term" value="F:N-acetylmuramoyl-L-alanine amidase activity"/>
    <property type="evidence" value="ECO:0007669"/>
    <property type="project" value="InterPro"/>
</dbReference>
<organism evidence="2 3">
    <name type="scientific">Dendrosporobacter quercicolus</name>
    <dbReference type="NCBI Taxonomy" id="146817"/>
    <lineage>
        <taxon>Bacteria</taxon>
        <taxon>Bacillati</taxon>
        <taxon>Bacillota</taxon>
        <taxon>Negativicutes</taxon>
        <taxon>Selenomonadales</taxon>
        <taxon>Sporomusaceae</taxon>
        <taxon>Dendrosporobacter</taxon>
    </lineage>
</organism>
<dbReference type="InterPro" id="IPR036505">
    <property type="entry name" value="Amidase/PGRP_sf"/>
</dbReference>
<dbReference type="STRING" id="146817.SAMN04488502_1158"/>
<dbReference type="GO" id="GO:0009253">
    <property type="term" value="P:peptidoglycan catabolic process"/>
    <property type="evidence" value="ECO:0007669"/>
    <property type="project" value="InterPro"/>
</dbReference>
<gene>
    <name evidence="2" type="ORF">SAMN04488502_1158</name>
</gene>
<dbReference type="InterPro" id="IPR002502">
    <property type="entry name" value="Amidase_domain"/>
</dbReference>
<evidence type="ECO:0000259" key="1">
    <source>
        <dbReference type="Pfam" id="PF01510"/>
    </source>
</evidence>
<dbReference type="RefSeq" id="WP_092074928.1">
    <property type="nucleotide sequence ID" value="NZ_FNHB01000015.1"/>
</dbReference>
<dbReference type="Gene3D" id="3.40.80.10">
    <property type="entry name" value="Peptidoglycan recognition protein-like"/>
    <property type="match status" value="1"/>
</dbReference>
<dbReference type="EMBL" id="FNHB01000015">
    <property type="protein sequence ID" value="SDN22446.1"/>
    <property type="molecule type" value="Genomic_DNA"/>
</dbReference>
<accession>A0A1G9ZPB7</accession>
<sequence length="195" mass="21346">MRKVTLMELRELALQSKNNLWDKARALDRDVKLYLHWTAGHYGQFFDSYHINIDADGSVYVSANDLAAAKSHTYRRNSGAIGISLACAYNATTNNFGLEPPTPAQIEAAAQVVAVLAAALDLTIDLQRVMTHAEAADNKDGLNPGYGANGYPDGRHGPEHSCERWDLWFFPGVAPGEGGNVIRGKANWYRNQGVS</sequence>
<evidence type="ECO:0000313" key="2">
    <source>
        <dbReference type="EMBL" id="SDN22446.1"/>
    </source>
</evidence>
<name>A0A1G9ZPB7_9FIRM</name>
<dbReference type="AlphaFoldDB" id="A0A1G9ZPB7"/>
<dbReference type="OrthoDB" id="548109at2"/>
<keyword evidence="3" id="KW-1185">Reference proteome</keyword>
<proteinExistence type="predicted"/>
<dbReference type="Proteomes" id="UP000214880">
    <property type="component" value="Unassembled WGS sequence"/>
</dbReference>
<protein>
    <submittedName>
        <fullName evidence="2">N-acetylmuramoyl-L-alanine amidase</fullName>
    </submittedName>
</protein>
<reference evidence="2 3" key="1">
    <citation type="submission" date="2016-10" db="EMBL/GenBank/DDBJ databases">
        <authorList>
            <person name="de Groot N.N."/>
        </authorList>
    </citation>
    <scope>NUCLEOTIDE SEQUENCE [LARGE SCALE GENOMIC DNA]</scope>
    <source>
        <strain evidence="2 3">DSM 1736</strain>
    </source>
</reference>
<dbReference type="Pfam" id="PF01510">
    <property type="entry name" value="Amidase_2"/>
    <property type="match status" value="1"/>
</dbReference>
<dbReference type="SUPFAM" id="SSF55846">
    <property type="entry name" value="N-acetylmuramoyl-L-alanine amidase-like"/>
    <property type="match status" value="1"/>
</dbReference>
<evidence type="ECO:0000313" key="3">
    <source>
        <dbReference type="Proteomes" id="UP000214880"/>
    </source>
</evidence>
<feature type="domain" description="N-acetylmuramoyl-L-alanine amidase" evidence="1">
    <location>
        <begin position="46"/>
        <end position="139"/>
    </location>
</feature>